<organism evidence="11 12">
    <name type="scientific">Kushneria avicenniae</name>
    <dbReference type="NCBI Taxonomy" id="402385"/>
    <lineage>
        <taxon>Bacteria</taxon>
        <taxon>Pseudomonadati</taxon>
        <taxon>Pseudomonadota</taxon>
        <taxon>Gammaproteobacteria</taxon>
        <taxon>Oceanospirillales</taxon>
        <taxon>Halomonadaceae</taxon>
        <taxon>Kushneria</taxon>
    </lineage>
</organism>
<evidence type="ECO:0000256" key="6">
    <source>
        <dbReference type="ARBA" id="ARBA00023136"/>
    </source>
</evidence>
<keyword evidence="4 9" id="KW-0812">Transmembrane</keyword>
<feature type="domain" description="Mce/MlaD" evidence="10">
    <location>
        <begin position="289"/>
        <end position="389"/>
    </location>
</feature>
<feature type="domain" description="Mce/MlaD" evidence="10">
    <location>
        <begin position="42"/>
        <end position="133"/>
    </location>
</feature>
<dbReference type="EMBL" id="FOLY01000003">
    <property type="protein sequence ID" value="SFC52281.1"/>
    <property type="molecule type" value="Genomic_DNA"/>
</dbReference>
<evidence type="ECO:0000259" key="10">
    <source>
        <dbReference type="Pfam" id="PF02470"/>
    </source>
</evidence>
<dbReference type="GO" id="GO:0005886">
    <property type="term" value="C:plasma membrane"/>
    <property type="evidence" value="ECO:0007669"/>
    <property type="project" value="UniProtKB-SubCell"/>
</dbReference>
<dbReference type="RefSeq" id="WP_090133030.1">
    <property type="nucleotide sequence ID" value="NZ_FOLY01000003.1"/>
</dbReference>
<evidence type="ECO:0000256" key="7">
    <source>
        <dbReference type="SAM" id="Coils"/>
    </source>
</evidence>
<name>A0A1I1JVL0_9GAMM</name>
<evidence type="ECO:0000256" key="8">
    <source>
        <dbReference type="SAM" id="MobiDB-lite"/>
    </source>
</evidence>
<feature type="transmembrane region" description="Helical" evidence="9">
    <location>
        <begin position="19"/>
        <end position="38"/>
    </location>
</feature>
<keyword evidence="5 9" id="KW-1133">Transmembrane helix</keyword>
<sequence length="548" mass="60366">MSETGTTAQRRKHRHISPVWLIPLIALMIGGWMLYHTLASRGPEITLIMNNAEGIDAGNTMIKARNVDVGEVTSVSLSEDTSHAVIKARMNPGTGRLLNDDTRFWVVKPRIGREGISGLNTVLSGAYIQLQPGNSDQEQDSFEMLEQPPVAPPDAKGLRLHLTSAAAGSLNVGDPVLFQGFTVGRVENLEFDTEDRVVHYQLFIQEPYEDLVTTNTRFWLASGINFDLNSEGFSLGLGSLESLVSGGVTFGVPEDIPPGEPIGANSDMVFSLYSDEENALQGSFSHYLRYVVMIDDTVRGLSRGAPVEYRGVRIGTVDTVPYRIDLLQENQVEGFRIPVLIRIEPQRLQAQVNEASIKEWRARIKAMFDNGLRASLKTGNLFTGALFVDTNFVDNPPEQKLTEYNGVTVFPSEPGSFAQIEQKVTGLLDKLNNLPVESSLNRLDATLASSESLLNELNDTASSLNEVLDDESTRGLPSDVQRTLRSIEQTLSSYSSEAPAYGELTSTLRSLEQLMRSLQPAARTISEKPNSLIFNRGEIQDPQPRARQ</sequence>
<evidence type="ECO:0000256" key="9">
    <source>
        <dbReference type="SAM" id="Phobius"/>
    </source>
</evidence>
<feature type="region of interest" description="Disordered" evidence="8">
    <location>
        <begin position="529"/>
        <end position="548"/>
    </location>
</feature>
<dbReference type="OrthoDB" id="9806984at2"/>
<keyword evidence="12" id="KW-1185">Reference proteome</keyword>
<dbReference type="Proteomes" id="UP000199046">
    <property type="component" value="Unassembled WGS sequence"/>
</dbReference>
<accession>A0A1I1JVL0</accession>
<proteinExistence type="predicted"/>
<dbReference type="PANTHER" id="PTHR30462">
    <property type="entry name" value="INTERMEMBRANE TRANSPORT PROTEIN PQIB-RELATED"/>
    <property type="match status" value="1"/>
</dbReference>
<feature type="domain" description="Mce/MlaD" evidence="10">
    <location>
        <begin position="157"/>
        <end position="218"/>
    </location>
</feature>
<dbReference type="AlphaFoldDB" id="A0A1I1JVL0"/>
<evidence type="ECO:0000256" key="1">
    <source>
        <dbReference type="ARBA" id="ARBA00004533"/>
    </source>
</evidence>
<keyword evidence="7" id="KW-0175">Coiled coil</keyword>
<evidence type="ECO:0000256" key="2">
    <source>
        <dbReference type="ARBA" id="ARBA00022475"/>
    </source>
</evidence>
<keyword evidence="6 9" id="KW-0472">Membrane</keyword>
<keyword evidence="2" id="KW-1003">Cell membrane</keyword>
<dbReference type="PANTHER" id="PTHR30462:SF2">
    <property type="entry name" value="INTERMEMBRANE TRANSPORT PROTEIN PQIB"/>
    <property type="match status" value="1"/>
</dbReference>
<keyword evidence="3" id="KW-0997">Cell inner membrane</keyword>
<evidence type="ECO:0000313" key="12">
    <source>
        <dbReference type="Proteomes" id="UP000199046"/>
    </source>
</evidence>
<evidence type="ECO:0000313" key="11">
    <source>
        <dbReference type="EMBL" id="SFC52281.1"/>
    </source>
</evidence>
<dbReference type="NCBIfam" id="NF008070">
    <property type="entry name" value="PRK10807.1"/>
    <property type="match status" value="1"/>
</dbReference>
<evidence type="ECO:0000256" key="4">
    <source>
        <dbReference type="ARBA" id="ARBA00022692"/>
    </source>
</evidence>
<dbReference type="Pfam" id="PF02470">
    <property type="entry name" value="MlaD"/>
    <property type="match status" value="3"/>
</dbReference>
<dbReference type="InterPro" id="IPR003399">
    <property type="entry name" value="Mce/MlaD"/>
</dbReference>
<feature type="coiled-coil region" evidence="7">
    <location>
        <begin position="440"/>
        <end position="474"/>
    </location>
</feature>
<reference evidence="12" key="1">
    <citation type="submission" date="2016-10" db="EMBL/GenBank/DDBJ databases">
        <authorList>
            <person name="Varghese N."/>
            <person name="Submissions S."/>
        </authorList>
    </citation>
    <scope>NUCLEOTIDE SEQUENCE [LARGE SCALE GENOMIC DNA]</scope>
    <source>
        <strain evidence="12">DSM 23439</strain>
    </source>
</reference>
<protein>
    <submittedName>
        <fullName evidence="11">Paraquat-inducible protein B</fullName>
    </submittedName>
</protein>
<comment type="subcellular location">
    <subcellularLocation>
        <location evidence="1">Cell inner membrane</location>
    </subcellularLocation>
</comment>
<dbReference type="InterPro" id="IPR051800">
    <property type="entry name" value="PqiA-PqiB_transport"/>
</dbReference>
<evidence type="ECO:0000256" key="3">
    <source>
        <dbReference type="ARBA" id="ARBA00022519"/>
    </source>
</evidence>
<gene>
    <name evidence="11" type="ORF">SAMN05421848_1780</name>
</gene>
<dbReference type="STRING" id="402385.SAMN05421848_1780"/>
<evidence type="ECO:0000256" key="5">
    <source>
        <dbReference type="ARBA" id="ARBA00022989"/>
    </source>
</evidence>